<keyword evidence="2" id="KW-0732">Signal</keyword>
<organism evidence="3 4">
    <name type="scientific">Desulfovibrio psychrotolerans</name>
    <dbReference type="NCBI Taxonomy" id="415242"/>
    <lineage>
        <taxon>Bacteria</taxon>
        <taxon>Pseudomonadati</taxon>
        <taxon>Thermodesulfobacteriota</taxon>
        <taxon>Desulfovibrionia</taxon>
        <taxon>Desulfovibrionales</taxon>
        <taxon>Desulfovibrionaceae</taxon>
        <taxon>Desulfovibrio</taxon>
    </lineage>
</organism>
<accession>A0A7J0BTE0</accession>
<evidence type="ECO:0000313" key="4">
    <source>
        <dbReference type="Proteomes" id="UP000503820"/>
    </source>
</evidence>
<feature type="signal peptide" evidence="2">
    <location>
        <begin position="1"/>
        <end position="21"/>
    </location>
</feature>
<dbReference type="Gene3D" id="2.40.128.140">
    <property type="entry name" value="Outer membrane protein"/>
    <property type="match status" value="1"/>
</dbReference>
<keyword evidence="4" id="KW-1185">Reference proteome</keyword>
<gene>
    <name evidence="3" type="ORF">DSM19430T_16700</name>
</gene>
<dbReference type="InterPro" id="IPR037107">
    <property type="entry name" value="Put_OMP_sf"/>
</dbReference>
<comment type="caution">
    <text evidence="3">The sequence shown here is derived from an EMBL/GenBank/DDBJ whole genome shotgun (WGS) entry which is preliminary data.</text>
</comment>
<proteinExistence type="predicted"/>
<evidence type="ECO:0000256" key="2">
    <source>
        <dbReference type="SAM" id="SignalP"/>
    </source>
</evidence>
<dbReference type="InterPro" id="IPR018707">
    <property type="entry name" value="LpxR"/>
</dbReference>
<dbReference type="AlphaFoldDB" id="A0A7J0BTE0"/>
<feature type="compositionally biased region" description="Acidic residues" evidence="1">
    <location>
        <begin position="36"/>
        <end position="47"/>
    </location>
</feature>
<protein>
    <submittedName>
        <fullName evidence="3">Membrane protein</fullName>
    </submittedName>
</protein>
<feature type="region of interest" description="Disordered" evidence="1">
    <location>
        <begin position="28"/>
        <end position="56"/>
    </location>
</feature>
<evidence type="ECO:0000256" key="1">
    <source>
        <dbReference type="SAM" id="MobiDB-lite"/>
    </source>
</evidence>
<dbReference type="EMBL" id="BLVP01000008">
    <property type="protein sequence ID" value="GFM36986.1"/>
    <property type="molecule type" value="Genomic_DNA"/>
</dbReference>
<sequence>MALSALFVLLLLSVWSLPGHAEEGAFSAATRTADADPADTETADTETADTAVPTPDAEEKVVHLSARETGTLIVYFENDLFGGTDQYYTNAVRVTAISPDLVNWAETGNLPDALDDVIMSLPFAGDKDALYNVSLSMGQAIFTPTDTQARGLQEDDRPYAGFLYGAVGLHAKKGNRLDTLEFTLGMVGPWALGETAQNEVHSLRKIKTAKGWDNQLHNEPGVMVTWERTWRLNDELRSRGWEWDVLPHAGVTAGNVMTLANTGVELRYGWNLPTDFGTSLIRTGAGVGAPTNDDDPRVNQDWGAYVFLGGAGRAVARNIFLDGNTFRHSHHVEKHPFVGDLSGGIAFLINGWRIAYTHVYRSEEFVGQERGQHFGSVQVSYSF</sequence>
<feature type="chain" id="PRO_5029591212" evidence="2">
    <location>
        <begin position="22"/>
        <end position="383"/>
    </location>
</feature>
<evidence type="ECO:0000313" key="3">
    <source>
        <dbReference type="EMBL" id="GFM36986.1"/>
    </source>
</evidence>
<dbReference type="Pfam" id="PF09982">
    <property type="entry name" value="LpxR"/>
    <property type="match status" value="1"/>
</dbReference>
<reference evidence="3 4" key="1">
    <citation type="submission" date="2020-05" db="EMBL/GenBank/DDBJ databases">
        <title>Draft genome sequence of Desulfovibrio psychrotolerans JS1T.</title>
        <authorList>
            <person name="Ueno A."/>
            <person name="Tamazawa S."/>
            <person name="Tamamura S."/>
            <person name="Murakami T."/>
            <person name="Kiyama T."/>
            <person name="Inomata H."/>
            <person name="Amano Y."/>
            <person name="Miyakawa K."/>
            <person name="Tamaki H."/>
            <person name="Naganuma T."/>
            <person name="Kaneko K."/>
        </authorList>
    </citation>
    <scope>NUCLEOTIDE SEQUENCE [LARGE SCALE GENOMIC DNA]</scope>
    <source>
        <strain evidence="3 4">JS1</strain>
    </source>
</reference>
<dbReference type="Proteomes" id="UP000503820">
    <property type="component" value="Unassembled WGS sequence"/>
</dbReference>
<name>A0A7J0BTE0_9BACT</name>